<evidence type="ECO:0000256" key="4">
    <source>
        <dbReference type="ARBA" id="ARBA00022833"/>
    </source>
</evidence>
<feature type="domain" description="RPA-interacting protein central" evidence="7">
    <location>
        <begin position="57"/>
        <end position="128"/>
    </location>
</feature>
<dbReference type="GO" id="GO:0008270">
    <property type="term" value="F:zinc ion binding"/>
    <property type="evidence" value="ECO:0007669"/>
    <property type="project" value="UniProtKB-KW"/>
</dbReference>
<dbReference type="CTD" id="84268"/>
<keyword evidence="3" id="KW-0863">Zinc-finger</keyword>
<evidence type="ECO:0000259" key="6">
    <source>
        <dbReference type="Pfam" id="PF14766"/>
    </source>
</evidence>
<dbReference type="InterPro" id="IPR028156">
    <property type="entry name" value="RIP"/>
</dbReference>
<evidence type="ECO:0000256" key="2">
    <source>
        <dbReference type="ARBA" id="ARBA00022723"/>
    </source>
</evidence>
<dbReference type="GO" id="GO:0006606">
    <property type="term" value="P:protein import into nucleus"/>
    <property type="evidence" value="ECO:0007669"/>
    <property type="project" value="TreeGrafter"/>
</dbReference>
<dbReference type="InterPro" id="IPR028155">
    <property type="entry name" value="RPA_interact_central"/>
</dbReference>
<name>V9L8F3_CALMI</name>
<protein>
    <submittedName>
        <fullName evidence="9">RPA-interacting protein A</fullName>
    </submittedName>
</protein>
<dbReference type="PANTHER" id="PTHR31742:SF1">
    <property type="entry name" value="RPA-INTERACTING PROTEIN"/>
    <property type="match status" value="1"/>
</dbReference>
<evidence type="ECO:0000313" key="9">
    <source>
        <dbReference type="EMBL" id="AFP08016.1"/>
    </source>
</evidence>
<evidence type="ECO:0000256" key="1">
    <source>
        <dbReference type="ARBA" id="ARBA00004123"/>
    </source>
</evidence>
<feature type="domain" description="RPA-interacting protein N-terminal" evidence="6">
    <location>
        <begin position="6"/>
        <end position="42"/>
    </location>
</feature>
<dbReference type="GeneID" id="103190375"/>
<dbReference type="AlphaFoldDB" id="V9L8F3"/>
<proteinExistence type="evidence at transcript level"/>
<dbReference type="PANTHER" id="PTHR31742">
    <property type="entry name" value="RPA-INTERACTING PROTEIN RPAIN"/>
    <property type="match status" value="1"/>
</dbReference>
<keyword evidence="4" id="KW-0862">Zinc</keyword>
<comment type="subcellular location">
    <subcellularLocation>
        <location evidence="1">Nucleus</location>
    </subcellularLocation>
</comment>
<dbReference type="InterPro" id="IPR028159">
    <property type="entry name" value="RPA_interact_C_dom"/>
</dbReference>
<dbReference type="InterPro" id="IPR028158">
    <property type="entry name" value="RPA_interact_N_dom"/>
</dbReference>
<evidence type="ECO:0000256" key="5">
    <source>
        <dbReference type="ARBA" id="ARBA00023242"/>
    </source>
</evidence>
<organism evidence="9">
    <name type="scientific">Callorhinchus milii</name>
    <name type="common">Ghost shark</name>
    <dbReference type="NCBI Taxonomy" id="7868"/>
    <lineage>
        <taxon>Eukaryota</taxon>
        <taxon>Metazoa</taxon>
        <taxon>Chordata</taxon>
        <taxon>Craniata</taxon>
        <taxon>Vertebrata</taxon>
        <taxon>Chondrichthyes</taxon>
        <taxon>Holocephali</taxon>
        <taxon>Chimaeriformes</taxon>
        <taxon>Callorhinchidae</taxon>
        <taxon>Callorhinchus</taxon>
    </lineage>
</organism>
<dbReference type="RefSeq" id="XP_007909317.2">
    <property type="nucleotide sequence ID" value="XM_007911126.2"/>
</dbReference>
<dbReference type="Pfam" id="PF14766">
    <property type="entry name" value="RPA_interact_N"/>
    <property type="match status" value="1"/>
</dbReference>
<reference evidence="9" key="1">
    <citation type="journal article" date="2014" name="Nature">
        <title>Elephant shark genome provides unique insights into gnathostome evolution.</title>
        <authorList>
            <consortium name="International Elephant Shark Genome Sequencing Consortium"/>
            <person name="Venkatesh B."/>
            <person name="Lee A.P."/>
            <person name="Ravi V."/>
            <person name="Maurya A.K."/>
            <person name="Lian M.M."/>
            <person name="Swann J.B."/>
            <person name="Ohta Y."/>
            <person name="Flajnik M.F."/>
            <person name="Sutoh Y."/>
            <person name="Kasahara M."/>
            <person name="Hoon S."/>
            <person name="Gangu V."/>
            <person name="Roy S.W."/>
            <person name="Irimia M."/>
            <person name="Korzh V."/>
            <person name="Kondrychyn I."/>
            <person name="Lim Z.W."/>
            <person name="Tay B.H."/>
            <person name="Tohari S."/>
            <person name="Kong K.W."/>
            <person name="Ho S."/>
            <person name="Lorente-Galdos B."/>
            <person name="Quilez J."/>
            <person name="Marques-Bonet T."/>
            <person name="Raney B.J."/>
            <person name="Ingham P.W."/>
            <person name="Tay A."/>
            <person name="Hillier L.W."/>
            <person name="Minx P."/>
            <person name="Boehm T."/>
            <person name="Wilson R.K."/>
            <person name="Brenner S."/>
            <person name="Warren W.C."/>
        </authorList>
    </citation>
    <scope>NUCLEOTIDE SEQUENCE</scope>
    <source>
        <tissue evidence="9">Kidney</tissue>
    </source>
</reference>
<dbReference type="KEGG" id="cmk:103190375"/>
<dbReference type="Pfam" id="PF14767">
    <property type="entry name" value="RPA_interact_M"/>
    <property type="match status" value="1"/>
</dbReference>
<dbReference type="OrthoDB" id="435311at2759"/>
<accession>V9L8F3</accession>
<evidence type="ECO:0000259" key="7">
    <source>
        <dbReference type="Pfam" id="PF14767"/>
    </source>
</evidence>
<dbReference type="GO" id="GO:0016605">
    <property type="term" value="C:PML body"/>
    <property type="evidence" value="ECO:0007669"/>
    <property type="project" value="TreeGrafter"/>
</dbReference>
<dbReference type="Pfam" id="PF14768">
    <property type="entry name" value="RPA_interact_C"/>
    <property type="match status" value="1"/>
</dbReference>
<keyword evidence="5" id="KW-0539">Nucleus</keyword>
<keyword evidence="2" id="KW-0479">Metal-binding</keyword>
<evidence type="ECO:0000259" key="8">
    <source>
        <dbReference type="Pfam" id="PF14768"/>
    </source>
</evidence>
<dbReference type="EMBL" id="JW875499">
    <property type="protein sequence ID" value="AFP08016.1"/>
    <property type="molecule type" value="mRNA"/>
</dbReference>
<evidence type="ECO:0000256" key="3">
    <source>
        <dbReference type="ARBA" id="ARBA00022771"/>
    </source>
</evidence>
<sequence length="219" mass="25350">MEAARRRQALYKSSPPPWKETYRKRCMERLKNNRAKFLEQYRHVEVDSVRSLNGPLLVQEVMEEEWRALTSQDRALPSFAEVLDMLEDESDLTILEEIQQELIAEEQATREEYEASLRFDEACLNAVIEDFQVNDRLICPVCNGNYMHVTNECVSCTCGMYIDTWNMTTQQLRAVLERGVTEHSNRCMCQPSFSVADSTDTKPVLLMSCQACDFLSILL</sequence>
<feature type="domain" description="RPA-interacting protein C-terminal" evidence="8">
    <location>
        <begin position="138"/>
        <end position="216"/>
    </location>
</feature>